<keyword evidence="7 13" id="KW-0520">NAD</keyword>
<feature type="binding site" evidence="13">
    <location>
        <begin position="114"/>
        <end position="117"/>
    </location>
    <ligand>
        <name>NAD(+)</name>
        <dbReference type="ChEBI" id="CHEBI:57540"/>
    </ligand>
</feature>
<dbReference type="SUPFAM" id="SSF51735">
    <property type="entry name" value="NAD(P)-binding Rossmann-fold domains"/>
    <property type="match status" value="1"/>
</dbReference>
<name>A0A0G9JV91_9BACT</name>
<proteinExistence type="inferred from homology"/>
<dbReference type="FunFam" id="3.30.360.10:FF:000004">
    <property type="entry name" value="4-hydroxy-tetrahydrodipicolinate reductase"/>
    <property type="match status" value="1"/>
</dbReference>
<comment type="caution">
    <text evidence="13">Was originally thought to be a dihydrodipicolinate reductase (DHDPR), catalyzing the conversion of dihydrodipicolinate to tetrahydrodipicolinate. However, it was shown in E.coli that the substrate of the enzymatic reaction is not dihydrodipicolinate (DHDP) but in fact (2S,4S)-4-hydroxy-2,3,4,5-tetrahydrodipicolinic acid (HTPA), the product released by the DapA-catalyzed reaction.</text>
</comment>
<evidence type="ECO:0000256" key="3">
    <source>
        <dbReference type="ARBA" id="ARBA00022605"/>
    </source>
</evidence>
<keyword evidence="4 13" id="KW-0521">NADP</keyword>
<gene>
    <name evidence="13" type="primary">dapB</name>
    <name evidence="16" type="ORF">AA20_09825</name>
</gene>
<dbReference type="InterPro" id="IPR022664">
    <property type="entry name" value="DapB_N_CS"/>
</dbReference>
<keyword evidence="6 13" id="KW-0560">Oxidoreductase</keyword>
<evidence type="ECO:0000256" key="5">
    <source>
        <dbReference type="ARBA" id="ARBA00022915"/>
    </source>
</evidence>
<dbReference type="Gene3D" id="3.30.360.10">
    <property type="entry name" value="Dihydrodipicolinate Reductase, domain 2"/>
    <property type="match status" value="1"/>
</dbReference>
<dbReference type="Pfam" id="PF05173">
    <property type="entry name" value="DapB_C"/>
    <property type="match status" value="1"/>
</dbReference>
<comment type="catalytic activity">
    <reaction evidence="11 13">
        <text>(S)-2,3,4,5-tetrahydrodipicolinate + NADP(+) + H2O = (2S,4S)-4-hydroxy-2,3,4,5-tetrahydrodipicolinate + NADPH + H(+)</text>
        <dbReference type="Rhea" id="RHEA:35331"/>
        <dbReference type="ChEBI" id="CHEBI:15377"/>
        <dbReference type="ChEBI" id="CHEBI:15378"/>
        <dbReference type="ChEBI" id="CHEBI:16845"/>
        <dbReference type="ChEBI" id="CHEBI:57783"/>
        <dbReference type="ChEBI" id="CHEBI:58349"/>
        <dbReference type="ChEBI" id="CHEBI:67139"/>
        <dbReference type="EC" id="1.17.1.8"/>
    </reaction>
</comment>
<dbReference type="InterPro" id="IPR000846">
    <property type="entry name" value="DapB_N"/>
</dbReference>
<keyword evidence="5 13" id="KW-0220">Diaminopimelate biosynthesis</keyword>
<comment type="subcellular location">
    <subcellularLocation>
        <location evidence="13">Cytoplasm</location>
    </subcellularLocation>
</comment>
<dbReference type="Pfam" id="PF01113">
    <property type="entry name" value="DapB_N"/>
    <property type="match status" value="1"/>
</dbReference>
<dbReference type="PANTHER" id="PTHR20836:SF0">
    <property type="entry name" value="4-HYDROXY-TETRAHYDRODIPICOLINATE REDUCTASE 1, CHLOROPLASTIC-RELATED"/>
    <property type="match status" value="1"/>
</dbReference>
<feature type="active site" description="Proton donor" evidence="13">
    <location>
        <position position="150"/>
    </location>
</feature>
<feature type="active site" description="Proton donor/acceptor" evidence="13">
    <location>
        <position position="146"/>
    </location>
</feature>
<dbReference type="InterPro" id="IPR023940">
    <property type="entry name" value="DHDPR_bac"/>
</dbReference>
<comment type="caution">
    <text evidence="13">Lacks conserved residue(s) required for the propagation of feature annotation.</text>
</comment>
<dbReference type="AlphaFoldDB" id="A0A0G9JV91"/>
<dbReference type="Proteomes" id="UP000035514">
    <property type="component" value="Unassembled WGS sequence"/>
</dbReference>
<feature type="binding site" evidence="13">
    <location>
        <begin position="8"/>
        <end position="13"/>
    </location>
    <ligand>
        <name>NAD(+)</name>
        <dbReference type="ChEBI" id="CHEBI:57540"/>
    </ligand>
</feature>
<feature type="domain" description="Dihydrodipicolinate reductase N-terminal" evidence="14">
    <location>
        <begin position="2"/>
        <end position="117"/>
    </location>
</feature>
<dbReference type="Gene3D" id="3.40.50.720">
    <property type="entry name" value="NAD(P)-binding Rossmann-like Domain"/>
    <property type="match status" value="1"/>
</dbReference>
<protein>
    <recommendedName>
        <fullName evidence="10 13">4-hydroxy-tetrahydrodipicolinate reductase</fullName>
        <shortName evidence="13">HTPA reductase</shortName>
        <ecNumber evidence="10 13">1.17.1.8</ecNumber>
    </recommendedName>
</protein>
<organism evidence="16 17">
    <name type="scientific">Aliarcobacter butzleri L348</name>
    <dbReference type="NCBI Taxonomy" id="1447256"/>
    <lineage>
        <taxon>Bacteria</taxon>
        <taxon>Pseudomonadati</taxon>
        <taxon>Campylobacterota</taxon>
        <taxon>Epsilonproteobacteria</taxon>
        <taxon>Campylobacterales</taxon>
        <taxon>Arcobacteraceae</taxon>
        <taxon>Aliarcobacter</taxon>
    </lineage>
</organism>
<comment type="pathway">
    <text evidence="9 13">Amino-acid biosynthesis; L-lysine biosynthesis via DAP pathway; (S)-tetrahydrodipicolinate from L-aspartate: step 4/4.</text>
</comment>
<feature type="binding site" evidence="13">
    <location>
        <begin position="156"/>
        <end position="157"/>
    </location>
    <ligand>
        <name>(S)-2,3,4,5-tetrahydrodipicolinate</name>
        <dbReference type="ChEBI" id="CHEBI:16845"/>
    </ligand>
</feature>
<dbReference type="GeneID" id="24304530"/>
<comment type="subunit">
    <text evidence="13">Homotetramer.</text>
</comment>
<reference evidence="16 17" key="1">
    <citation type="submission" date="2014-01" db="EMBL/GenBank/DDBJ databases">
        <title>Development of a Comparative Genomic Fingerprinting Assay for High Resolution Genotyping of Arcobacter butzleri.</title>
        <authorList>
            <person name="Webb A.L."/>
            <person name="Inglis G.D."/>
            <person name="Kruczkiewicz P."/>
            <person name="Selinger L.B."/>
            <person name="Taboada E.N."/>
        </authorList>
    </citation>
    <scope>NUCLEOTIDE SEQUENCE [LARGE SCALE GENOMIC DNA]</scope>
    <source>
        <strain evidence="16 17">L348</strain>
    </source>
</reference>
<evidence type="ECO:0000256" key="7">
    <source>
        <dbReference type="ARBA" id="ARBA00023027"/>
    </source>
</evidence>
<accession>A0A0G9JV91</accession>
<evidence type="ECO:0000256" key="12">
    <source>
        <dbReference type="ARBA" id="ARBA00049396"/>
    </source>
</evidence>
<feature type="binding site" evidence="13">
    <location>
        <position position="37"/>
    </location>
    <ligand>
        <name>NADP(+)</name>
        <dbReference type="ChEBI" id="CHEBI:58349"/>
    </ligand>
</feature>
<keyword evidence="2 13" id="KW-0963">Cytoplasm</keyword>
<evidence type="ECO:0000313" key="17">
    <source>
        <dbReference type="Proteomes" id="UP000035514"/>
    </source>
</evidence>
<comment type="catalytic activity">
    <reaction evidence="12 13">
        <text>(S)-2,3,4,5-tetrahydrodipicolinate + NAD(+) + H2O = (2S,4S)-4-hydroxy-2,3,4,5-tetrahydrodipicolinate + NADH + H(+)</text>
        <dbReference type="Rhea" id="RHEA:35323"/>
        <dbReference type="ChEBI" id="CHEBI:15377"/>
        <dbReference type="ChEBI" id="CHEBI:15378"/>
        <dbReference type="ChEBI" id="CHEBI:16845"/>
        <dbReference type="ChEBI" id="CHEBI:57540"/>
        <dbReference type="ChEBI" id="CHEBI:57945"/>
        <dbReference type="ChEBI" id="CHEBI:67139"/>
        <dbReference type="EC" id="1.17.1.8"/>
    </reaction>
</comment>
<dbReference type="GO" id="GO:0051287">
    <property type="term" value="F:NAD binding"/>
    <property type="evidence" value="ECO:0007669"/>
    <property type="project" value="UniProtKB-UniRule"/>
</dbReference>
<evidence type="ECO:0000256" key="8">
    <source>
        <dbReference type="ARBA" id="ARBA00023154"/>
    </source>
</evidence>
<comment type="caution">
    <text evidence="16">The sequence shown here is derived from an EMBL/GenBank/DDBJ whole genome shotgun (WGS) entry which is preliminary data.</text>
</comment>
<dbReference type="CDD" id="cd02274">
    <property type="entry name" value="DHDPR_N"/>
    <property type="match status" value="1"/>
</dbReference>
<evidence type="ECO:0000259" key="15">
    <source>
        <dbReference type="Pfam" id="PF05173"/>
    </source>
</evidence>
<evidence type="ECO:0000256" key="13">
    <source>
        <dbReference type="HAMAP-Rule" id="MF_00102"/>
    </source>
</evidence>
<evidence type="ECO:0000313" key="16">
    <source>
        <dbReference type="EMBL" id="KLD98178.1"/>
    </source>
</evidence>
<dbReference type="GO" id="GO:0005829">
    <property type="term" value="C:cytosol"/>
    <property type="evidence" value="ECO:0007669"/>
    <property type="project" value="TreeGrafter"/>
</dbReference>
<keyword evidence="8 13" id="KW-0457">Lysine biosynthesis</keyword>
<feature type="binding site" evidence="13">
    <location>
        <position position="147"/>
    </location>
    <ligand>
        <name>(S)-2,3,4,5-tetrahydrodipicolinate</name>
        <dbReference type="ChEBI" id="CHEBI:16845"/>
    </ligand>
</feature>
<dbReference type="GO" id="GO:0019877">
    <property type="term" value="P:diaminopimelate biosynthetic process"/>
    <property type="evidence" value="ECO:0007669"/>
    <property type="project" value="UniProtKB-UniRule"/>
</dbReference>
<comment type="function">
    <text evidence="13">Catalyzes the conversion of 4-hydroxy-tetrahydrodipicolinate (HTPA) to tetrahydrodipicolinate.</text>
</comment>
<feature type="domain" description="Dihydrodipicolinate reductase C-terminal" evidence="15">
    <location>
        <begin position="120"/>
        <end position="255"/>
    </location>
</feature>
<dbReference type="EMBL" id="JAIQ01000133">
    <property type="protein sequence ID" value="KLD98178.1"/>
    <property type="molecule type" value="Genomic_DNA"/>
</dbReference>
<evidence type="ECO:0000256" key="6">
    <source>
        <dbReference type="ARBA" id="ARBA00023002"/>
    </source>
</evidence>
<dbReference type="InterPro" id="IPR022663">
    <property type="entry name" value="DapB_C"/>
</dbReference>
<dbReference type="HAMAP" id="MF_00102">
    <property type="entry name" value="DapB"/>
    <property type="match status" value="1"/>
</dbReference>
<dbReference type="RefSeq" id="WP_012147963.1">
    <property type="nucleotide sequence ID" value="NZ_JAIQ01000133.1"/>
</dbReference>
<dbReference type="PANTHER" id="PTHR20836">
    <property type="entry name" value="DIHYDRODIPICOLINATE REDUCTASE"/>
    <property type="match status" value="1"/>
</dbReference>
<feature type="binding site" evidence="13">
    <location>
        <begin position="90"/>
        <end position="92"/>
    </location>
    <ligand>
        <name>NAD(+)</name>
        <dbReference type="ChEBI" id="CHEBI:57540"/>
    </ligand>
</feature>
<dbReference type="SMR" id="A0A0G9JV91"/>
<dbReference type="NCBIfam" id="TIGR00036">
    <property type="entry name" value="dapB"/>
    <property type="match status" value="1"/>
</dbReference>
<keyword evidence="3 13" id="KW-0028">Amino-acid biosynthesis</keyword>
<dbReference type="GO" id="GO:0016726">
    <property type="term" value="F:oxidoreductase activity, acting on CH or CH2 groups, NAD or NADP as acceptor"/>
    <property type="evidence" value="ECO:0007669"/>
    <property type="project" value="UniProtKB-UniRule"/>
</dbReference>
<comment type="similarity">
    <text evidence="1 13">Belongs to the DapB family.</text>
</comment>
<evidence type="ECO:0000256" key="9">
    <source>
        <dbReference type="ARBA" id="ARBA00037922"/>
    </source>
</evidence>
<dbReference type="PIRSF" id="PIRSF000161">
    <property type="entry name" value="DHPR"/>
    <property type="match status" value="1"/>
</dbReference>
<dbReference type="GO" id="GO:0008839">
    <property type="term" value="F:4-hydroxy-tetrahydrodipicolinate reductase"/>
    <property type="evidence" value="ECO:0007669"/>
    <property type="project" value="UniProtKB-UniRule"/>
</dbReference>
<evidence type="ECO:0000256" key="1">
    <source>
        <dbReference type="ARBA" id="ARBA00006642"/>
    </source>
</evidence>
<dbReference type="InterPro" id="IPR036291">
    <property type="entry name" value="NAD(P)-bd_dom_sf"/>
</dbReference>
<sequence length="257" mass="27634">MVKIGILGSTGRVGSLLIDDLQNDKDAKLSAVHVTSKLLKTLPQDTIVTNDIKVLFDSCDVIIDFSKPSGTEALLTEVIENGAKKPLVIATTGLNKHQQNLLLEASKLVPILYATNMSLGVAVLNKLVTLASKTLRDFDIEIVEQHHRHKIDAPSGTALTLAEHAASARDLNLDDVRISGRDGNIGARTKDEIAVMALRGGDIVGRHTVGLYNDGEFLELNHTATARNTFSKGAIKVAKWIVGKDAKLYSINDALGL</sequence>
<dbReference type="EC" id="1.17.1.8" evidence="10 13"/>
<dbReference type="GO" id="GO:0050661">
    <property type="term" value="F:NADP binding"/>
    <property type="evidence" value="ECO:0007669"/>
    <property type="project" value="UniProtKB-UniRule"/>
</dbReference>
<dbReference type="SUPFAM" id="SSF55347">
    <property type="entry name" value="Glyceraldehyde-3-phosphate dehydrogenase-like, C-terminal domain"/>
    <property type="match status" value="1"/>
</dbReference>
<evidence type="ECO:0000256" key="10">
    <source>
        <dbReference type="ARBA" id="ARBA00038983"/>
    </source>
</evidence>
<dbReference type="PATRIC" id="fig|1447256.3.peg.1921"/>
<dbReference type="UniPathway" id="UPA00034">
    <property type="reaction ID" value="UER00018"/>
</dbReference>
<dbReference type="GO" id="GO:0009089">
    <property type="term" value="P:lysine biosynthetic process via diaminopimelate"/>
    <property type="evidence" value="ECO:0007669"/>
    <property type="project" value="UniProtKB-UniRule"/>
</dbReference>
<evidence type="ECO:0000256" key="4">
    <source>
        <dbReference type="ARBA" id="ARBA00022857"/>
    </source>
</evidence>
<evidence type="ECO:0000256" key="2">
    <source>
        <dbReference type="ARBA" id="ARBA00022490"/>
    </source>
</evidence>
<evidence type="ECO:0000256" key="11">
    <source>
        <dbReference type="ARBA" id="ARBA00049080"/>
    </source>
</evidence>
<evidence type="ECO:0000259" key="14">
    <source>
        <dbReference type="Pfam" id="PF01113"/>
    </source>
</evidence>
<dbReference type="PROSITE" id="PS01298">
    <property type="entry name" value="DAPB"/>
    <property type="match status" value="1"/>
</dbReference>